<reference evidence="1 2" key="1">
    <citation type="submission" date="2023-05" db="EMBL/GenBank/DDBJ databases">
        <title>Streptantibioticus silvisoli sp. nov., acidotolerant actinomycetes 1 from pine litter.</title>
        <authorList>
            <person name="Swiecimska M."/>
            <person name="Golinska P."/>
            <person name="Sangal V."/>
            <person name="Wachnowicz B."/>
            <person name="Goodfellow M."/>
        </authorList>
    </citation>
    <scope>NUCLEOTIDE SEQUENCE [LARGE SCALE GENOMIC DNA]</scope>
    <source>
        <strain evidence="1 2">SL54</strain>
    </source>
</reference>
<keyword evidence="1" id="KW-0238">DNA-binding</keyword>
<dbReference type="SUPFAM" id="SSF142906">
    <property type="entry name" value="YjbR-like"/>
    <property type="match status" value="1"/>
</dbReference>
<dbReference type="Gene3D" id="3.90.1150.30">
    <property type="match status" value="1"/>
</dbReference>
<name>A0ABT6VSQ4_9ACTN</name>
<keyword evidence="2" id="KW-1185">Reference proteome</keyword>
<evidence type="ECO:0000313" key="1">
    <source>
        <dbReference type="EMBL" id="MDI5961511.1"/>
    </source>
</evidence>
<gene>
    <name evidence="1" type="ORF">POF43_002025</name>
</gene>
<dbReference type="Pfam" id="PF04237">
    <property type="entry name" value="YjbR"/>
    <property type="match status" value="1"/>
</dbReference>
<comment type="caution">
    <text evidence="1">The sequence shown here is derived from an EMBL/GenBank/DDBJ whole genome shotgun (WGS) entry which is preliminary data.</text>
</comment>
<dbReference type="InterPro" id="IPR038056">
    <property type="entry name" value="YjbR-like_sf"/>
</dbReference>
<organism evidence="1 2">
    <name type="scientific">Streptantibioticus silvisoli</name>
    <dbReference type="NCBI Taxonomy" id="2705255"/>
    <lineage>
        <taxon>Bacteria</taxon>
        <taxon>Bacillati</taxon>
        <taxon>Actinomycetota</taxon>
        <taxon>Actinomycetes</taxon>
        <taxon>Kitasatosporales</taxon>
        <taxon>Streptomycetaceae</taxon>
        <taxon>Streptantibioticus</taxon>
    </lineage>
</organism>
<dbReference type="EMBL" id="JAAGKO020000002">
    <property type="protein sequence ID" value="MDI5961511.1"/>
    <property type="molecule type" value="Genomic_DNA"/>
</dbReference>
<sequence length="120" mass="13011">MSYEEFLAAGLALPSAEERVTWGSDHTLRVNDKMFAVGSPGSAHVTVKAAKEEQAELLAADPLTFSVAPYVGRFGWVRVALERIGPDELRELLTEAWRSTAPKRLVRAFDAAGPKDAGRG</sequence>
<accession>A0ABT6VSQ4</accession>
<evidence type="ECO:0000313" key="2">
    <source>
        <dbReference type="Proteomes" id="UP001156398"/>
    </source>
</evidence>
<dbReference type="Proteomes" id="UP001156398">
    <property type="component" value="Unassembled WGS sequence"/>
</dbReference>
<dbReference type="RefSeq" id="WP_282698453.1">
    <property type="nucleotide sequence ID" value="NZ_JAAGKO020000002.1"/>
</dbReference>
<proteinExistence type="predicted"/>
<dbReference type="InterPro" id="IPR058532">
    <property type="entry name" value="YjbR/MT2646/Rv2570-like"/>
</dbReference>
<dbReference type="GO" id="GO:0003677">
    <property type="term" value="F:DNA binding"/>
    <property type="evidence" value="ECO:0007669"/>
    <property type="project" value="UniProtKB-KW"/>
</dbReference>
<protein>
    <submittedName>
        <fullName evidence="1">MmcQ/YjbR family DNA-binding protein</fullName>
    </submittedName>
</protein>